<evidence type="ECO:0008006" key="3">
    <source>
        <dbReference type="Google" id="ProtNLM"/>
    </source>
</evidence>
<dbReference type="RefSeq" id="WP_089206296.1">
    <property type="nucleotide sequence ID" value="NZ_FZOD01000005.1"/>
</dbReference>
<sequence>MRAALALGVALVVMFMVGRYLGGRPTVKPISTVELPVVSEVIPTSTIPEPDADQAEDLLYGLGQIDRELGRTRSIDRARNTCLDILAEEKRAAVVERTRQRFDGTARISTADARAIVKLIEAGGWCRNA</sequence>
<gene>
    <name evidence="1" type="ORF">SAMN05216276_10054</name>
</gene>
<evidence type="ECO:0000313" key="2">
    <source>
        <dbReference type="Proteomes" id="UP000198282"/>
    </source>
</evidence>
<evidence type="ECO:0000313" key="1">
    <source>
        <dbReference type="EMBL" id="SNS15095.1"/>
    </source>
</evidence>
<reference evidence="1 2" key="1">
    <citation type="submission" date="2017-06" db="EMBL/GenBank/DDBJ databases">
        <authorList>
            <person name="Kim H.J."/>
            <person name="Triplett B.A."/>
        </authorList>
    </citation>
    <scope>NUCLEOTIDE SEQUENCE [LARGE SCALE GENOMIC DNA]</scope>
    <source>
        <strain evidence="1 2">CGMCC 4.2132</strain>
    </source>
</reference>
<organism evidence="1 2">
    <name type="scientific">Streptosporangium subroseum</name>
    <dbReference type="NCBI Taxonomy" id="106412"/>
    <lineage>
        <taxon>Bacteria</taxon>
        <taxon>Bacillati</taxon>
        <taxon>Actinomycetota</taxon>
        <taxon>Actinomycetes</taxon>
        <taxon>Streptosporangiales</taxon>
        <taxon>Streptosporangiaceae</taxon>
        <taxon>Streptosporangium</taxon>
    </lineage>
</organism>
<accession>A0A239C4A1</accession>
<dbReference type="Proteomes" id="UP000198282">
    <property type="component" value="Unassembled WGS sequence"/>
</dbReference>
<name>A0A239C4A1_9ACTN</name>
<dbReference type="AlphaFoldDB" id="A0A239C4A1"/>
<proteinExistence type="predicted"/>
<keyword evidence="2" id="KW-1185">Reference proteome</keyword>
<protein>
    <recommendedName>
        <fullName evidence="3">DUF732 domain-containing protein</fullName>
    </recommendedName>
</protein>
<dbReference type="EMBL" id="FZOD01000005">
    <property type="protein sequence ID" value="SNS15095.1"/>
    <property type="molecule type" value="Genomic_DNA"/>
</dbReference>